<dbReference type="Proteomes" id="UP001242288">
    <property type="component" value="Unassembled WGS sequence"/>
</dbReference>
<keyword evidence="4" id="KW-1185">Reference proteome</keyword>
<comment type="similarity">
    <text evidence="1">Belongs to the UPF0276 family.</text>
</comment>
<evidence type="ECO:0000313" key="5">
    <source>
        <dbReference type="Proteomes" id="UP001242288"/>
    </source>
</evidence>
<dbReference type="HAMAP" id="MF_00697">
    <property type="entry name" value="UPF0276"/>
    <property type="match status" value="1"/>
</dbReference>
<dbReference type="AlphaFoldDB" id="A0AAP5EYU8"/>
<evidence type="ECO:0000313" key="3">
    <source>
        <dbReference type="EMBL" id="MDQ6412340.1"/>
    </source>
</evidence>
<evidence type="ECO:0000313" key="2">
    <source>
        <dbReference type="EMBL" id="MCX4150525.1"/>
    </source>
</evidence>
<dbReference type="PANTHER" id="PTHR42194">
    <property type="entry name" value="UPF0276 PROTEIN HI_1600"/>
    <property type="match status" value="1"/>
</dbReference>
<protein>
    <recommendedName>
        <fullName evidence="1">UPF0276 protein NIE36_35025</fullName>
    </recommendedName>
</protein>
<organism evidence="3 5">
    <name type="scientific">Paraburkholderia madseniana</name>
    <dbReference type="NCBI Taxonomy" id="2599607"/>
    <lineage>
        <taxon>Bacteria</taxon>
        <taxon>Pseudomonadati</taxon>
        <taxon>Pseudomonadota</taxon>
        <taxon>Betaproteobacteria</taxon>
        <taxon>Burkholderiales</taxon>
        <taxon>Burkholderiaceae</taxon>
        <taxon>Paraburkholderia</taxon>
    </lineage>
</organism>
<reference evidence="3" key="1">
    <citation type="submission" date="2022-06" db="EMBL/GenBank/DDBJ databases">
        <title>PHB producers.</title>
        <authorList>
            <person name="Besaury L."/>
        </authorList>
    </citation>
    <scope>NUCLEOTIDE SEQUENCE</scope>
    <source>
        <strain evidence="3 4">SEWS6</strain>
    </source>
</reference>
<dbReference type="InterPro" id="IPR007801">
    <property type="entry name" value="MbnB/TglH/ChrH"/>
</dbReference>
<accession>A0AAP5EYU8</accession>
<dbReference type="EMBL" id="JAMXWF010000041">
    <property type="protein sequence ID" value="MDQ6412340.1"/>
    <property type="molecule type" value="Genomic_DNA"/>
</dbReference>
<dbReference type="EMBL" id="JAPKHW010000041">
    <property type="protein sequence ID" value="MCX4150525.1"/>
    <property type="molecule type" value="Genomic_DNA"/>
</dbReference>
<sequence length="296" mass="32797">MDAASAASQCAHGLIPACAGVGLRFRHHQEVVEGCPRATWFEVHTENYMDGGSAPAYLDAIRQNYPISLHGVGLSLGSAERMDVRHLERVRDVIKRVEPGLVSEHLSWSINGGIYLADLLPLPMTEEALSIVCTHVDQAQAYLQRRISLENPSSYLRFRHSTIPEWEFLAEVARRTGCGILCDVNNIYVSASNHGWDALTYLEALPPESVTEVHLAGHSIRQLDQGQIIRIDDHGSRVAPPVWDLFELALKRFGPVPTLVEWDTDVPALEVLMEEAAIAETAIERQRNDNLCAHAA</sequence>
<dbReference type="Pfam" id="PF05114">
    <property type="entry name" value="MbnB_TglH_ChrH"/>
    <property type="match status" value="1"/>
</dbReference>
<dbReference type="Proteomes" id="UP001209412">
    <property type="component" value="Unassembled WGS sequence"/>
</dbReference>
<evidence type="ECO:0000256" key="1">
    <source>
        <dbReference type="HAMAP-Rule" id="MF_00697"/>
    </source>
</evidence>
<dbReference type="RefSeq" id="WP_266261164.1">
    <property type="nucleotide sequence ID" value="NZ_JAMXWF010000041.1"/>
</dbReference>
<name>A0AAP5EYU8_9BURK</name>
<evidence type="ECO:0000313" key="4">
    <source>
        <dbReference type="Proteomes" id="UP001209412"/>
    </source>
</evidence>
<dbReference type="Gene3D" id="3.20.20.150">
    <property type="entry name" value="Divalent-metal-dependent TIM barrel enzymes"/>
    <property type="match status" value="1"/>
</dbReference>
<comment type="caution">
    <text evidence="3">The sequence shown here is derived from an EMBL/GenBank/DDBJ whole genome shotgun (WGS) entry which is preliminary data.</text>
</comment>
<dbReference type="NCBIfam" id="NF003818">
    <property type="entry name" value="PRK05409.1"/>
    <property type="match status" value="1"/>
</dbReference>
<dbReference type="PANTHER" id="PTHR42194:SF1">
    <property type="entry name" value="UPF0276 PROTEIN HI_1600"/>
    <property type="match status" value="1"/>
</dbReference>
<proteinExistence type="inferred from homology"/>
<gene>
    <name evidence="3" type="ORF">NIE36_35025</name>
    <name evidence="2" type="ORF">OSB80_35110</name>
</gene>